<dbReference type="PaxDb" id="2903-EOD37046"/>
<reference evidence="2" key="2">
    <citation type="submission" date="2024-10" db="UniProtKB">
        <authorList>
            <consortium name="EnsemblProtists"/>
        </authorList>
    </citation>
    <scope>IDENTIFICATION</scope>
</reference>
<reference evidence="3" key="1">
    <citation type="journal article" date="2013" name="Nature">
        <title>Pan genome of the phytoplankton Emiliania underpins its global distribution.</title>
        <authorList>
            <person name="Read B.A."/>
            <person name="Kegel J."/>
            <person name="Klute M.J."/>
            <person name="Kuo A."/>
            <person name="Lefebvre S.C."/>
            <person name="Maumus F."/>
            <person name="Mayer C."/>
            <person name="Miller J."/>
            <person name="Monier A."/>
            <person name="Salamov A."/>
            <person name="Young J."/>
            <person name="Aguilar M."/>
            <person name="Claverie J.M."/>
            <person name="Frickenhaus S."/>
            <person name="Gonzalez K."/>
            <person name="Herman E.K."/>
            <person name="Lin Y.C."/>
            <person name="Napier J."/>
            <person name="Ogata H."/>
            <person name="Sarno A.F."/>
            <person name="Shmutz J."/>
            <person name="Schroeder D."/>
            <person name="de Vargas C."/>
            <person name="Verret F."/>
            <person name="von Dassow P."/>
            <person name="Valentin K."/>
            <person name="Van de Peer Y."/>
            <person name="Wheeler G."/>
            <person name="Dacks J.B."/>
            <person name="Delwiche C.F."/>
            <person name="Dyhrman S.T."/>
            <person name="Glockner G."/>
            <person name="John U."/>
            <person name="Richards T."/>
            <person name="Worden A.Z."/>
            <person name="Zhang X."/>
            <person name="Grigoriev I.V."/>
            <person name="Allen A.E."/>
            <person name="Bidle K."/>
            <person name="Borodovsky M."/>
            <person name="Bowler C."/>
            <person name="Brownlee C."/>
            <person name="Cock J.M."/>
            <person name="Elias M."/>
            <person name="Gladyshev V.N."/>
            <person name="Groth M."/>
            <person name="Guda C."/>
            <person name="Hadaegh A."/>
            <person name="Iglesias-Rodriguez M.D."/>
            <person name="Jenkins J."/>
            <person name="Jones B.M."/>
            <person name="Lawson T."/>
            <person name="Leese F."/>
            <person name="Lindquist E."/>
            <person name="Lobanov A."/>
            <person name="Lomsadze A."/>
            <person name="Malik S.B."/>
            <person name="Marsh M.E."/>
            <person name="Mackinder L."/>
            <person name="Mock T."/>
            <person name="Mueller-Roeber B."/>
            <person name="Pagarete A."/>
            <person name="Parker M."/>
            <person name="Probert I."/>
            <person name="Quesneville H."/>
            <person name="Raines C."/>
            <person name="Rensing S.A."/>
            <person name="Riano-Pachon D.M."/>
            <person name="Richier S."/>
            <person name="Rokitta S."/>
            <person name="Shiraiwa Y."/>
            <person name="Soanes D.M."/>
            <person name="van der Giezen M."/>
            <person name="Wahlund T.M."/>
            <person name="Williams B."/>
            <person name="Wilson W."/>
            <person name="Wolfe G."/>
            <person name="Wurch L.L."/>
        </authorList>
    </citation>
    <scope>NUCLEOTIDE SEQUENCE</scope>
</reference>
<evidence type="ECO:0000313" key="3">
    <source>
        <dbReference type="Proteomes" id="UP000013827"/>
    </source>
</evidence>
<dbReference type="Proteomes" id="UP000013827">
    <property type="component" value="Unassembled WGS sequence"/>
</dbReference>
<keyword evidence="3" id="KW-1185">Reference proteome</keyword>
<feature type="compositionally biased region" description="Basic residues" evidence="1">
    <location>
        <begin position="116"/>
        <end position="128"/>
    </location>
</feature>
<accession>A0A0D3KMR1</accession>
<organism evidence="2 3">
    <name type="scientific">Emiliania huxleyi (strain CCMP1516)</name>
    <dbReference type="NCBI Taxonomy" id="280463"/>
    <lineage>
        <taxon>Eukaryota</taxon>
        <taxon>Haptista</taxon>
        <taxon>Haptophyta</taxon>
        <taxon>Prymnesiophyceae</taxon>
        <taxon>Isochrysidales</taxon>
        <taxon>Noelaerhabdaceae</taxon>
        <taxon>Emiliania</taxon>
    </lineage>
</organism>
<name>A0A0D3KMR1_EMIH1</name>
<evidence type="ECO:0000313" key="2">
    <source>
        <dbReference type="EnsemblProtists" id="EOD37046"/>
    </source>
</evidence>
<proteinExistence type="predicted"/>
<protein>
    <submittedName>
        <fullName evidence="2">Uncharacterized protein</fullName>
    </submittedName>
</protein>
<dbReference type="AlphaFoldDB" id="A0A0D3KMR1"/>
<feature type="region of interest" description="Disordered" evidence="1">
    <location>
        <begin position="1"/>
        <end position="154"/>
    </location>
</feature>
<evidence type="ECO:0000256" key="1">
    <source>
        <dbReference type="SAM" id="MobiDB-lite"/>
    </source>
</evidence>
<dbReference type="EnsemblProtists" id="EOD37046">
    <property type="protein sequence ID" value="EOD37046"/>
    <property type="gene ID" value="EMIHUDRAFT_440489"/>
</dbReference>
<sequence>MSRRSWSKPAPTRRLGARGAPLCGRRRRGATRDGGAAAGGGEGRARGRGRGGRPFAGRVCQPAGGGRLERARSGREATLSAHCSTPVRTAPSPPTPEGSSPSRLRRSTRGAPQLRCWRRRREGRRHRQCSGGEGGGEVGRERWRGGGVERSPPPGATAYWLPAAGWRDAAAVWARIQSTKI</sequence>